<protein>
    <submittedName>
        <fullName evidence="1">Uncharacterized protein</fullName>
    </submittedName>
</protein>
<proteinExistence type="predicted"/>
<accession>A0ABU7FBK2</accession>
<organism evidence="1 2">
    <name type="scientific">Streptomyces chiangmaiensis</name>
    <dbReference type="NCBI Taxonomy" id="766497"/>
    <lineage>
        <taxon>Bacteria</taxon>
        <taxon>Bacillati</taxon>
        <taxon>Actinomycetota</taxon>
        <taxon>Actinomycetes</taxon>
        <taxon>Kitasatosporales</taxon>
        <taxon>Streptomycetaceae</taxon>
        <taxon>Streptomyces</taxon>
    </lineage>
</organism>
<dbReference type="RefSeq" id="WP_329504503.1">
    <property type="nucleotide sequence ID" value="NZ_BAAAYZ010000131.1"/>
</dbReference>
<dbReference type="Proteomes" id="UP001333996">
    <property type="component" value="Unassembled WGS sequence"/>
</dbReference>
<evidence type="ECO:0000313" key="1">
    <source>
        <dbReference type="EMBL" id="MED7820713.1"/>
    </source>
</evidence>
<name>A0ABU7FBK2_9ACTN</name>
<sequence length="82" mass="9137">MSIDDAKRADRSVAPSEKNCPKIEKIKMGTDFPDCVPFREVFQRQGADGNPPAVFRNIAACLEKYDKRGVLFGFKSCRTPGI</sequence>
<comment type="caution">
    <text evidence="1">The sequence shown here is derived from an EMBL/GenBank/DDBJ whole genome shotgun (WGS) entry which is preliminary data.</text>
</comment>
<evidence type="ECO:0000313" key="2">
    <source>
        <dbReference type="Proteomes" id="UP001333996"/>
    </source>
</evidence>
<gene>
    <name evidence="1" type="ORF">VXC91_01575</name>
</gene>
<reference evidence="1" key="1">
    <citation type="submission" date="2024-01" db="EMBL/GenBank/DDBJ databases">
        <title>First draft genome sequence data of TA4-1, the type strain of Gram-positive actinobacterium Streptomyces chiangmaiensis.</title>
        <authorList>
            <person name="Yasawong M."/>
            <person name="Nantapong N."/>
        </authorList>
    </citation>
    <scope>NUCLEOTIDE SEQUENCE</scope>
    <source>
        <strain evidence="1">TA4-1</strain>
    </source>
</reference>
<keyword evidence="2" id="KW-1185">Reference proteome</keyword>
<dbReference type="EMBL" id="JAYWVC010000002">
    <property type="protein sequence ID" value="MED7820713.1"/>
    <property type="molecule type" value="Genomic_DNA"/>
</dbReference>